<reference evidence="6 7" key="2">
    <citation type="submission" date="2018-08" db="EMBL/GenBank/DDBJ databases">
        <title>The draft genome of Acinetobacter sichuanensis strain WCHAc060041.</title>
        <authorList>
            <person name="Qin J."/>
            <person name="Feng Y."/>
            <person name="Zong Z."/>
        </authorList>
    </citation>
    <scope>NUCLEOTIDE SEQUENCE [LARGE SCALE GENOMIC DNA]</scope>
    <source>
        <strain evidence="6 7">WCHAc060041</strain>
    </source>
</reference>
<dbReference type="Proteomes" id="UP000240957">
    <property type="component" value="Unassembled WGS sequence"/>
</dbReference>
<protein>
    <submittedName>
        <fullName evidence="6">Alpha/beta hydrolase</fullName>
    </submittedName>
</protein>
<comment type="caution">
    <text evidence="6">The sequence shown here is derived from an EMBL/GenBank/DDBJ whole genome shotgun (WGS) entry which is preliminary data.</text>
</comment>
<comment type="similarity">
    <text evidence="1">Belongs to the 'GDXG' lipolytic enzyme family.</text>
</comment>
<evidence type="ECO:0000313" key="8">
    <source>
        <dbReference type="Proteomes" id="UP001595455"/>
    </source>
</evidence>
<dbReference type="RefSeq" id="WP_107007278.1">
    <property type="nucleotide sequence ID" value="NZ_JAVIDQ010000005.1"/>
</dbReference>
<dbReference type="InterPro" id="IPR050300">
    <property type="entry name" value="GDXG_lipolytic_enzyme"/>
</dbReference>
<dbReference type="OrthoDB" id="9806180at2"/>
<accession>A0A371YTK6</accession>
<dbReference type="InterPro" id="IPR029058">
    <property type="entry name" value="AB_hydrolase_fold"/>
</dbReference>
<reference evidence="5" key="1">
    <citation type="journal article" date="2014" name="Int. J. Syst. Evol. Microbiol.">
        <title>Complete genome of a new Firmicutes species belonging to the dominant human colonic microbiota ('Ruminococcus bicirculans') reveals two chromosomes and a selective capacity to utilize plant glucans.</title>
        <authorList>
            <consortium name="NISC Comparative Sequencing Program"/>
            <person name="Wegmann U."/>
            <person name="Louis P."/>
            <person name="Goesmann A."/>
            <person name="Henrissat B."/>
            <person name="Duncan S.H."/>
            <person name="Flint H.J."/>
        </authorList>
    </citation>
    <scope>NUCLEOTIDE SEQUENCE</scope>
    <source>
        <strain evidence="5">KCTC 62575</strain>
    </source>
</reference>
<sequence length="304" mass="34171">MKINPLMKQFITEAILKTSFKMPSRLNLPPTAVRFALEQLTRVFPQPKDVVLRSLRIAGIHAEEIKPQATTTQMIFHIHGGAFFVGSLKTHRAFLSEIAVRTQMQVLHVDYPLAPDHQYPEASDAIYDIYQMLMDQGVQPKDIIVSGDSCGANLALALALKLKKEDPEHLPSGLILMSPFLDLTLTSESLRYNQKHDALLSVEALETGISYYVPKDIDPSIPEISPIFGDFSGLPPTLVQVGSKEILMDDAIRFEKKAKKADVDVTYKLYTGMWHNFQMFSPWFDEAKKALADIADFAHRLDQT</sequence>
<feature type="active site" evidence="3">
    <location>
        <position position="149"/>
    </location>
</feature>
<evidence type="ECO:0000256" key="1">
    <source>
        <dbReference type="ARBA" id="ARBA00010515"/>
    </source>
</evidence>
<gene>
    <name evidence="5" type="ORF">ACFODO_02905</name>
    <name evidence="6" type="ORF">C9E89_004765</name>
</gene>
<dbReference type="EMBL" id="JBHRSF010000006">
    <property type="protein sequence ID" value="MFC2994237.1"/>
    <property type="molecule type" value="Genomic_DNA"/>
</dbReference>
<dbReference type="Pfam" id="PF07859">
    <property type="entry name" value="Abhydrolase_3"/>
    <property type="match status" value="1"/>
</dbReference>
<dbReference type="SUPFAM" id="SSF53474">
    <property type="entry name" value="alpha/beta-Hydrolases"/>
    <property type="match status" value="1"/>
</dbReference>
<dbReference type="PROSITE" id="PS01174">
    <property type="entry name" value="LIPASE_GDXG_SER"/>
    <property type="match status" value="1"/>
</dbReference>
<evidence type="ECO:0000256" key="2">
    <source>
        <dbReference type="ARBA" id="ARBA00022801"/>
    </source>
</evidence>
<dbReference type="Gene3D" id="3.40.50.1820">
    <property type="entry name" value="alpha/beta hydrolase"/>
    <property type="match status" value="1"/>
</dbReference>
<dbReference type="PROSITE" id="PS01173">
    <property type="entry name" value="LIPASE_GDXG_HIS"/>
    <property type="match status" value="1"/>
</dbReference>
<feature type="domain" description="Alpha/beta hydrolase fold-3" evidence="4">
    <location>
        <begin position="75"/>
        <end position="278"/>
    </location>
</feature>
<dbReference type="PANTHER" id="PTHR48081:SF30">
    <property type="entry name" value="ACETYL-HYDROLASE LIPR-RELATED"/>
    <property type="match status" value="1"/>
</dbReference>
<dbReference type="InterPro" id="IPR013094">
    <property type="entry name" value="AB_hydrolase_3"/>
</dbReference>
<dbReference type="Proteomes" id="UP001595455">
    <property type="component" value="Unassembled WGS sequence"/>
</dbReference>
<dbReference type="PANTHER" id="PTHR48081">
    <property type="entry name" value="AB HYDROLASE SUPERFAMILY PROTEIN C4A8.06C"/>
    <property type="match status" value="1"/>
</dbReference>
<reference evidence="8" key="3">
    <citation type="journal article" date="2019" name="Int. J. Syst. Evol. Microbiol.">
        <title>The Global Catalogue of Microorganisms (GCM) 10K type strain sequencing project: providing services to taxonomists for standard genome sequencing and annotation.</title>
        <authorList>
            <consortium name="The Broad Institute Genomics Platform"/>
            <consortium name="The Broad Institute Genome Sequencing Center for Infectious Disease"/>
            <person name="Wu L."/>
            <person name="Ma J."/>
        </authorList>
    </citation>
    <scope>NUCLEOTIDE SEQUENCE [LARGE SCALE GENOMIC DNA]</scope>
    <source>
        <strain evidence="8">KCTC 62575</strain>
    </source>
</reference>
<reference evidence="5" key="4">
    <citation type="submission" date="2024-09" db="EMBL/GenBank/DDBJ databases">
        <authorList>
            <person name="Sun Q."/>
            <person name="Mori K."/>
        </authorList>
    </citation>
    <scope>NUCLEOTIDE SEQUENCE</scope>
    <source>
        <strain evidence="5">KCTC 62575</strain>
    </source>
</reference>
<proteinExistence type="inferred from homology"/>
<evidence type="ECO:0000313" key="5">
    <source>
        <dbReference type="EMBL" id="MFC2994237.1"/>
    </source>
</evidence>
<dbReference type="GO" id="GO:0004806">
    <property type="term" value="F:triacylglycerol lipase activity"/>
    <property type="evidence" value="ECO:0007669"/>
    <property type="project" value="TreeGrafter"/>
</dbReference>
<evidence type="ECO:0000313" key="7">
    <source>
        <dbReference type="Proteomes" id="UP000240957"/>
    </source>
</evidence>
<keyword evidence="8" id="KW-1185">Reference proteome</keyword>
<organism evidence="6 7">
    <name type="scientific">Acinetobacter sichuanensis</name>
    <dbReference type="NCBI Taxonomy" id="2136183"/>
    <lineage>
        <taxon>Bacteria</taxon>
        <taxon>Pseudomonadati</taxon>
        <taxon>Pseudomonadota</taxon>
        <taxon>Gammaproteobacteria</taxon>
        <taxon>Moraxellales</taxon>
        <taxon>Moraxellaceae</taxon>
        <taxon>Acinetobacter</taxon>
    </lineage>
</organism>
<dbReference type="EMBL" id="PYIX02000005">
    <property type="protein sequence ID" value="RFC84704.1"/>
    <property type="molecule type" value="Genomic_DNA"/>
</dbReference>
<name>A0A371YTK6_9GAMM</name>
<dbReference type="AlphaFoldDB" id="A0A371YTK6"/>
<dbReference type="InterPro" id="IPR002168">
    <property type="entry name" value="Lipase_GDXG_HIS_AS"/>
</dbReference>
<keyword evidence="2 6" id="KW-0378">Hydrolase</keyword>
<evidence type="ECO:0000256" key="3">
    <source>
        <dbReference type="PROSITE-ProRule" id="PRU10038"/>
    </source>
</evidence>
<dbReference type="InterPro" id="IPR033140">
    <property type="entry name" value="Lipase_GDXG_put_SER_AS"/>
</dbReference>
<evidence type="ECO:0000313" key="6">
    <source>
        <dbReference type="EMBL" id="RFC84704.1"/>
    </source>
</evidence>
<evidence type="ECO:0000259" key="4">
    <source>
        <dbReference type="Pfam" id="PF07859"/>
    </source>
</evidence>